<reference evidence="4" key="1">
    <citation type="submission" date="2009-09" db="EMBL/GenBank/DDBJ databases">
        <title>The complete chromosome of Alicyclobacillus acidocaldarius subsp. acidocaldarius DSM 446.</title>
        <authorList>
            <consortium name="US DOE Joint Genome Institute (JGI-PGF)"/>
            <person name="Lucas S."/>
            <person name="Copeland A."/>
            <person name="Lapidus A."/>
            <person name="Glavina del Rio T."/>
            <person name="Dalin E."/>
            <person name="Tice H."/>
            <person name="Bruce D."/>
            <person name="Goodwin L."/>
            <person name="Pitluck S."/>
            <person name="Kyrpides N."/>
            <person name="Mavromatis K."/>
            <person name="Ivanova N."/>
            <person name="Ovchinnikova G."/>
            <person name="Chertkov O."/>
            <person name="Sims D."/>
            <person name="Brettin T."/>
            <person name="Detter J.C."/>
            <person name="Han C."/>
            <person name="Larimer F."/>
            <person name="Land M."/>
            <person name="Hauser L."/>
            <person name="Markowitz V."/>
            <person name="Cheng J.-F."/>
            <person name="Hugenholtz P."/>
            <person name="Woyke T."/>
            <person name="Wu D."/>
            <person name="Pukall R."/>
            <person name="Klenk H.-P."/>
            <person name="Eisen J.A."/>
        </authorList>
    </citation>
    <scope>NUCLEOTIDE SEQUENCE [LARGE SCALE GENOMIC DNA]</scope>
    <source>
        <strain evidence="4">ATCC 27009 / DSM 446 / BCRC 14685 / JCM 5260 / KCTC 1825 / NBRC 15652 / NCIMB 11725 / NRRL B-14509 / 104-IA</strain>
    </source>
</reference>
<name>C8WSV0_ALIAD</name>
<dbReference type="Proteomes" id="UP000001917">
    <property type="component" value="Chromosome"/>
</dbReference>
<dbReference type="EMBL" id="CP001729">
    <property type="protein sequence ID" value="ACV60094.1"/>
    <property type="molecule type" value="Genomic_DNA"/>
</dbReference>
<dbReference type="EMBL" id="CP001727">
    <property type="protein sequence ID" value="ACV57606.1"/>
    <property type="molecule type" value="Genomic_DNA"/>
</dbReference>
<dbReference type="KEGG" id="aac:Aaci_3098"/>
<evidence type="ECO:0000256" key="1">
    <source>
        <dbReference type="SAM" id="MobiDB-lite"/>
    </source>
</evidence>
<evidence type="ECO:0000313" key="2">
    <source>
        <dbReference type="EMBL" id="ACV57606.1"/>
    </source>
</evidence>
<gene>
    <name evidence="2" type="ordered locus">Aaci_0557</name>
    <name evidence="3" type="ordered locus">Aaci_3098</name>
</gene>
<geneLocation type="plasmid" evidence="3 4">
    <name>pAACI02</name>
</geneLocation>
<organism evidence="2 4">
    <name type="scientific">Alicyclobacillus acidocaldarius subsp. acidocaldarius (strain ATCC 27009 / DSM 446 / BCRC 14685 / JCM 5260 / KCTC 1825 / NBRC 15652 / NCIMB 11725 / NRRL B-14509 / 104-IA)</name>
    <name type="common">Bacillus acidocaldarius</name>
    <dbReference type="NCBI Taxonomy" id="521098"/>
    <lineage>
        <taxon>Bacteria</taxon>
        <taxon>Bacillati</taxon>
        <taxon>Bacillota</taxon>
        <taxon>Bacilli</taxon>
        <taxon>Bacillales</taxon>
        <taxon>Alicyclobacillaceae</taxon>
        <taxon>Alicyclobacillus</taxon>
    </lineage>
</organism>
<evidence type="ECO:0000313" key="4">
    <source>
        <dbReference type="Proteomes" id="UP000001917"/>
    </source>
</evidence>
<feature type="region of interest" description="Disordered" evidence="1">
    <location>
        <begin position="137"/>
        <end position="184"/>
    </location>
</feature>
<sequence length="184" mass="19818">MREIANKRRPAPLGAGRCVVYSGGLALQRLRRCGRCPATFTKGSRPCAIATAHVRSRSTFATRSVEMDRRGGTRAGEGVAYAPFAKNVRLRFSAILLWTTRPMAGGMLRATTRSAKHARCASRVRSIFVRSTRSCMPNSAAGGREYSNVSKHDDTPASSAKGAGGQGEFGGSSSRPLHHRRQPT</sequence>
<dbReference type="KEGG" id="aac:Aaci_0557"/>
<dbReference type="Proteomes" id="UP000001917">
    <property type="component" value="Plasmid pAACI02"/>
</dbReference>
<keyword evidence="4" id="KW-1185">Reference proteome</keyword>
<dbReference type="AlphaFoldDB" id="C8WSV0"/>
<reference evidence="2 4" key="3">
    <citation type="journal article" date="2010" name="Stand. Genomic Sci.">
        <title>Complete genome sequence of Alicyclobacillus acidocaldarius type strain (104-IA).</title>
        <authorList>
            <person name="Mavromatis K."/>
            <person name="Sikorski J."/>
            <person name="Lapidus A."/>
            <person name="Glavina Del Rio T."/>
            <person name="Copeland A."/>
            <person name="Tice H."/>
            <person name="Cheng J.F."/>
            <person name="Lucas S."/>
            <person name="Chen F."/>
            <person name="Nolan M."/>
            <person name="Bruce D."/>
            <person name="Goodwin L."/>
            <person name="Pitluck S."/>
            <person name="Ivanova N."/>
            <person name="Ovchinnikova G."/>
            <person name="Pati A."/>
            <person name="Chen A."/>
            <person name="Palaniappan K."/>
            <person name="Land M."/>
            <person name="Hauser L."/>
            <person name="Chang Y.J."/>
            <person name="Jeffries C.D."/>
            <person name="Chain P."/>
            <person name="Meincke L."/>
            <person name="Sims D."/>
            <person name="Chertkov O."/>
            <person name="Han C."/>
            <person name="Brettin T."/>
            <person name="Detter J.C."/>
            <person name="Wahrenburg C."/>
            <person name="Rohde M."/>
            <person name="Pukall R."/>
            <person name="Goker M."/>
            <person name="Bristow J."/>
            <person name="Eisen J.A."/>
            <person name="Markowitz V."/>
            <person name="Hugenholtz P."/>
            <person name="Klenk H.P."/>
            <person name="Kyrpides N.C."/>
        </authorList>
    </citation>
    <scope>NUCLEOTIDE SEQUENCE [LARGE SCALE GENOMIC DNA]</scope>
    <source>
        <strain evidence="4">ATCC 27009 / DSM 446 / BCRC 14685 / JCM 5260 / KCTC 1825 / NBRC 15652 / NCIMB 11725 / NRRL B-14509 / 104-IA</strain>
        <strain evidence="2">DSM 446</strain>
        <plasmid evidence="3 4">pAACI02</plasmid>
    </source>
</reference>
<dbReference type="HOGENOM" id="CLU_1465300_0_0_9"/>
<reference evidence="4" key="2">
    <citation type="submission" date="2009-09" db="EMBL/GenBank/DDBJ databases">
        <title>The complete plasmid2 of Alicyclobacillus acidocaldarius subsp. acidocaldarius DSM 446.</title>
        <authorList>
            <consortium name="US DOE Joint Genome Institute (JGI-PGF)"/>
            <person name="Lucas S."/>
            <person name="Copeland A."/>
            <person name="Lapidus A."/>
            <person name="Glavina del Rio T."/>
            <person name="Dalin E."/>
            <person name="Tice H."/>
            <person name="Bruce D."/>
            <person name="Goodwin L."/>
            <person name="Pitluck S."/>
            <person name="Kyrpides N."/>
            <person name="Mavromatis K."/>
            <person name="Ivanova N."/>
            <person name="Ovchinnikova G."/>
            <person name="Chertkov O."/>
            <person name="Sims D."/>
            <person name="Brettin T."/>
            <person name="Detter J.C."/>
            <person name="Han C."/>
            <person name="Larimer F."/>
            <person name="Land M."/>
            <person name="Hauser L."/>
            <person name="Markowitz V."/>
            <person name="Cheng J.-F."/>
            <person name="Hugenholtz P."/>
            <person name="Woyke T."/>
            <person name="Wu D."/>
            <person name="Pukall R."/>
            <person name="Klenk H.-P."/>
            <person name="Eisen J.A."/>
        </authorList>
    </citation>
    <scope>NUCLEOTIDE SEQUENCE [LARGE SCALE GENOMIC DNA]</scope>
    <source>
        <strain evidence="4">ATCC 27009 / DSM 446 / BCRC 14685 / JCM 5260 / KCTC 1825 / NBRC 15652 / NCIMB 11725 / NRRL B-14509 / 104-IA</strain>
        <plasmid evidence="4">pAACI02</plasmid>
    </source>
</reference>
<evidence type="ECO:0000313" key="3">
    <source>
        <dbReference type="EMBL" id="ACV60094.1"/>
    </source>
</evidence>
<proteinExistence type="predicted"/>
<protein>
    <submittedName>
        <fullName evidence="2">Uncharacterized protein</fullName>
    </submittedName>
</protein>
<keyword evidence="3" id="KW-0614">Plasmid</keyword>
<accession>C8WSV0</accession>